<protein>
    <recommendedName>
        <fullName evidence="3">histidine kinase</fullName>
        <ecNumber evidence="3">2.7.13.3</ecNumber>
    </recommendedName>
</protein>
<evidence type="ECO:0000256" key="2">
    <source>
        <dbReference type="ARBA" id="ARBA00004370"/>
    </source>
</evidence>
<organism evidence="10 11">
    <name type="scientific">Dawidia cretensis</name>
    <dbReference type="NCBI Taxonomy" id="2782350"/>
    <lineage>
        <taxon>Bacteria</taxon>
        <taxon>Pseudomonadati</taxon>
        <taxon>Bacteroidota</taxon>
        <taxon>Cytophagia</taxon>
        <taxon>Cytophagales</taxon>
        <taxon>Chryseotaleaceae</taxon>
        <taxon>Dawidia</taxon>
    </lineage>
</organism>
<comment type="subcellular location">
    <subcellularLocation>
        <location evidence="2">Membrane</location>
    </subcellularLocation>
</comment>
<feature type="transmembrane region" description="Helical" evidence="7">
    <location>
        <begin position="139"/>
        <end position="160"/>
    </location>
</feature>
<keyword evidence="7" id="KW-0812">Transmembrane</keyword>
<keyword evidence="4" id="KW-0597">Phosphoprotein</keyword>
<dbReference type="Pfam" id="PF00672">
    <property type="entry name" value="HAMP"/>
    <property type="match status" value="1"/>
</dbReference>
<evidence type="ECO:0000256" key="7">
    <source>
        <dbReference type="SAM" id="Phobius"/>
    </source>
</evidence>
<evidence type="ECO:0000256" key="6">
    <source>
        <dbReference type="ARBA" id="ARBA00022777"/>
    </source>
</evidence>
<dbReference type="CDD" id="cd00082">
    <property type="entry name" value="HisKA"/>
    <property type="match status" value="1"/>
</dbReference>
<dbReference type="GO" id="GO:0007234">
    <property type="term" value="P:osmosensory signaling via phosphorelay pathway"/>
    <property type="evidence" value="ECO:0007669"/>
    <property type="project" value="TreeGrafter"/>
</dbReference>
<feature type="domain" description="Histidine kinase" evidence="8">
    <location>
        <begin position="252"/>
        <end position="464"/>
    </location>
</feature>
<dbReference type="InterPro" id="IPR036890">
    <property type="entry name" value="HATPase_C_sf"/>
</dbReference>
<reference evidence="10 11" key="1">
    <citation type="submission" date="2021-05" db="EMBL/GenBank/DDBJ databases">
        <title>A Polyphasic approach of four new species of the genus Ohtaekwangia: Ohtaekwangia histidinii sp. nov., Ohtaekwangia cretensis sp. nov., Ohtaekwangia indiensis sp. nov., Ohtaekwangia reichenbachii sp. nov. from diverse environment.</title>
        <authorList>
            <person name="Octaviana S."/>
        </authorList>
    </citation>
    <scope>NUCLEOTIDE SEQUENCE [LARGE SCALE GENOMIC DNA]</scope>
    <source>
        <strain evidence="10 11">PWU5</strain>
    </source>
</reference>
<dbReference type="EMBL" id="JAHESE010000015">
    <property type="protein sequence ID" value="MBT1709665.1"/>
    <property type="molecule type" value="Genomic_DNA"/>
</dbReference>
<dbReference type="InterPro" id="IPR005467">
    <property type="entry name" value="His_kinase_dom"/>
</dbReference>
<dbReference type="FunFam" id="1.10.287.130:FF:000070">
    <property type="entry name" value="Histidine kinase sensor protein"/>
    <property type="match status" value="1"/>
</dbReference>
<dbReference type="Proteomes" id="UP001319080">
    <property type="component" value="Unassembled WGS sequence"/>
</dbReference>
<keyword evidence="7" id="KW-0472">Membrane</keyword>
<dbReference type="Pfam" id="PF17152">
    <property type="entry name" value="CHASE8"/>
    <property type="match status" value="1"/>
</dbReference>
<dbReference type="PRINTS" id="PR00344">
    <property type="entry name" value="BCTRLSENSOR"/>
</dbReference>
<keyword evidence="7" id="KW-1133">Transmembrane helix</keyword>
<dbReference type="EC" id="2.7.13.3" evidence="3"/>
<dbReference type="InterPro" id="IPR003661">
    <property type="entry name" value="HisK_dim/P_dom"/>
</dbReference>
<dbReference type="Pfam" id="PF00512">
    <property type="entry name" value="HisKA"/>
    <property type="match status" value="1"/>
</dbReference>
<evidence type="ECO:0000313" key="10">
    <source>
        <dbReference type="EMBL" id="MBT1709665.1"/>
    </source>
</evidence>
<dbReference type="CDD" id="cd06225">
    <property type="entry name" value="HAMP"/>
    <property type="match status" value="1"/>
</dbReference>
<dbReference type="Gene3D" id="6.10.340.10">
    <property type="match status" value="1"/>
</dbReference>
<keyword evidence="5" id="KW-0808">Transferase</keyword>
<dbReference type="SMART" id="SM00304">
    <property type="entry name" value="HAMP"/>
    <property type="match status" value="1"/>
</dbReference>
<evidence type="ECO:0000313" key="11">
    <source>
        <dbReference type="Proteomes" id="UP001319080"/>
    </source>
</evidence>
<dbReference type="InterPro" id="IPR003660">
    <property type="entry name" value="HAMP_dom"/>
</dbReference>
<evidence type="ECO:0000256" key="3">
    <source>
        <dbReference type="ARBA" id="ARBA00012438"/>
    </source>
</evidence>
<keyword evidence="11" id="KW-1185">Reference proteome</keyword>
<keyword evidence="6" id="KW-0418">Kinase</keyword>
<evidence type="ECO:0000256" key="1">
    <source>
        <dbReference type="ARBA" id="ARBA00000085"/>
    </source>
</evidence>
<dbReference type="AlphaFoldDB" id="A0AAP2GV03"/>
<name>A0AAP2GV03_9BACT</name>
<dbReference type="FunFam" id="3.30.565.10:FF:000006">
    <property type="entry name" value="Sensor histidine kinase WalK"/>
    <property type="match status" value="1"/>
</dbReference>
<dbReference type="InterPro" id="IPR003594">
    <property type="entry name" value="HATPase_dom"/>
</dbReference>
<dbReference type="InterPro" id="IPR036097">
    <property type="entry name" value="HisK_dim/P_sf"/>
</dbReference>
<sequence>MLTSAAVLLFTFLSYLVYEVVTFRQTYVRQLYTLGRIISTNCTAALAFDNPDDAGEVLMALKAEKHIVVAVLYDKQGNLFSKYPQDYPLQTIPRDQVQFQEDHRFEESHLIIFEPVVQNNKTLGVLYLKSDMDAMYDRIGLYASIAAAVIAISFVVAYFLSNKLQQSISEPVHALTRTAKTVSEKKDYSVRATKTGNDEIGYLTDAFNQMLSEIQTQNAQIQLFNQKLELTIERRTHDLEIANKELEAFSYSVSHDLRAPLRSINGFSGILMEDYGHLLGEEGIKTLKSIMRNGTRMGQLIDDLLAFSRLGKQHVAKLNLNMTALARTVYDDLKEQYGNKSEIVINPLPEIKGDRSMLRQVMQNLISNALKYSMKRDKPLVEIGAYRENGENVYYVKDNGAGFNMQYYDKLFGVFQRLHSATDFEGTGVGLALVHRIIAKHDGRIWAEGKENEGATFYFSLPVT</sequence>
<dbReference type="SUPFAM" id="SSF55874">
    <property type="entry name" value="ATPase domain of HSP90 chaperone/DNA topoisomerase II/histidine kinase"/>
    <property type="match status" value="1"/>
</dbReference>
<evidence type="ECO:0000259" key="8">
    <source>
        <dbReference type="PROSITE" id="PS50109"/>
    </source>
</evidence>
<dbReference type="PROSITE" id="PS50885">
    <property type="entry name" value="HAMP"/>
    <property type="match status" value="1"/>
</dbReference>
<dbReference type="Pfam" id="PF02518">
    <property type="entry name" value="HATPase_c"/>
    <property type="match status" value="1"/>
</dbReference>
<feature type="domain" description="HAMP" evidence="9">
    <location>
        <begin position="166"/>
        <end position="219"/>
    </location>
</feature>
<dbReference type="InterPro" id="IPR050351">
    <property type="entry name" value="BphY/WalK/GraS-like"/>
</dbReference>
<dbReference type="InterPro" id="IPR033417">
    <property type="entry name" value="CHASE8"/>
</dbReference>
<dbReference type="GO" id="GO:0000156">
    <property type="term" value="F:phosphorelay response regulator activity"/>
    <property type="evidence" value="ECO:0007669"/>
    <property type="project" value="TreeGrafter"/>
</dbReference>
<dbReference type="SMART" id="SM00388">
    <property type="entry name" value="HisKA"/>
    <property type="match status" value="1"/>
</dbReference>
<proteinExistence type="predicted"/>
<gene>
    <name evidence="10" type="ORF">KK062_15585</name>
</gene>
<dbReference type="SMART" id="SM00387">
    <property type="entry name" value="HATPase_c"/>
    <property type="match status" value="1"/>
</dbReference>
<comment type="catalytic activity">
    <reaction evidence="1">
        <text>ATP + protein L-histidine = ADP + protein N-phospho-L-histidine.</text>
        <dbReference type="EC" id="2.7.13.3"/>
    </reaction>
</comment>
<evidence type="ECO:0000259" key="9">
    <source>
        <dbReference type="PROSITE" id="PS50885"/>
    </source>
</evidence>
<comment type="caution">
    <text evidence="10">The sequence shown here is derived from an EMBL/GenBank/DDBJ whole genome shotgun (WGS) entry which is preliminary data.</text>
</comment>
<dbReference type="GO" id="GO:0030295">
    <property type="term" value="F:protein kinase activator activity"/>
    <property type="evidence" value="ECO:0007669"/>
    <property type="project" value="TreeGrafter"/>
</dbReference>
<evidence type="ECO:0000256" key="5">
    <source>
        <dbReference type="ARBA" id="ARBA00022679"/>
    </source>
</evidence>
<dbReference type="Gene3D" id="3.30.565.10">
    <property type="entry name" value="Histidine kinase-like ATPase, C-terminal domain"/>
    <property type="match status" value="1"/>
</dbReference>
<dbReference type="RefSeq" id="WP_254085244.1">
    <property type="nucleotide sequence ID" value="NZ_JAHESE010000015.1"/>
</dbReference>
<dbReference type="Gene3D" id="1.10.287.130">
    <property type="match status" value="1"/>
</dbReference>
<dbReference type="SUPFAM" id="SSF158472">
    <property type="entry name" value="HAMP domain-like"/>
    <property type="match status" value="1"/>
</dbReference>
<dbReference type="PANTHER" id="PTHR42878:SF15">
    <property type="entry name" value="BACTERIOPHYTOCHROME"/>
    <property type="match status" value="1"/>
</dbReference>
<dbReference type="GO" id="GO:0000155">
    <property type="term" value="F:phosphorelay sensor kinase activity"/>
    <property type="evidence" value="ECO:0007669"/>
    <property type="project" value="InterPro"/>
</dbReference>
<feature type="transmembrane region" description="Helical" evidence="7">
    <location>
        <begin position="6"/>
        <end position="23"/>
    </location>
</feature>
<dbReference type="PROSITE" id="PS50109">
    <property type="entry name" value="HIS_KIN"/>
    <property type="match status" value="1"/>
</dbReference>
<dbReference type="InterPro" id="IPR004358">
    <property type="entry name" value="Sig_transdc_His_kin-like_C"/>
</dbReference>
<dbReference type="GO" id="GO:0016020">
    <property type="term" value="C:membrane"/>
    <property type="evidence" value="ECO:0007669"/>
    <property type="project" value="UniProtKB-SubCell"/>
</dbReference>
<dbReference type="PANTHER" id="PTHR42878">
    <property type="entry name" value="TWO-COMPONENT HISTIDINE KINASE"/>
    <property type="match status" value="1"/>
</dbReference>
<evidence type="ECO:0000256" key="4">
    <source>
        <dbReference type="ARBA" id="ARBA00022553"/>
    </source>
</evidence>
<dbReference type="SUPFAM" id="SSF47384">
    <property type="entry name" value="Homodimeric domain of signal transducing histidine kinase"/>
    <property type="match status" value="1"/>
</dbReference>
<accession>A0AAP2GV03</accession>